<gene>
    <name evidence="2" type="ORF">NCTC8081_02448</name>
</gene>
<sequence length="394" mass="47720">MVRKKFDWSKFEINHFHFFINQKINQYGGTIAHVDYGEDNYYEEDKYYETIIEQLEVIKEKIKKYNAIFIDEGQDYDKRWFDIIEKYFLANNGEFVIFADEKQNIYNRVELDEDKRIKTNIRGRWNELNKTFRIGIEFSRLAGEFQKEFLKDRYNLDDIKVPDEEEINMFDQIDKNLSDNLNQDSIFNYLNIIDYKDIFKDIEEYVRKKNIEYGEICILGESIDNLRALEKEVRDSYNIESEITFETEEEYKSIKCSVDEIIQYDTLNCVFKNNNYYSKLLKSRLDEVRRNKKYSFKVVSENLKISTIHSFKGWEIDTLVLILDENTDENVNEELIYTAITRCKKNLIIYGLRNSKYYKFFSENFKQVNDLQFSMYPVLPEFEFSMSKNNELIW</sequence>
<dbReference type="GO" id="GO:0003678">
    <property type="term" value="F:DNA helicase activity"/>
    <property type="evidence" value="ECO:0007669"/>
    <property type="project" value="InterPro"/>
</dbReference>
<dbReference type="GO" id="GO:0005524">
    <property type="term" value="F:ATP binding"/>
    <property type="evidence" value="ECO:0007669"/>
    <property type="project" value="InterPro"/>
</dbReference>
<reference evidence="2 3" key="1">
    <citation type="submission" date="2018-06" db="EMBL/GenBank/DDBJ databases">
        <authorList>
            <consortium name="Pathogen Informatics"/>
            <person name="Doyle S."/>
        </authorList>
    </citation>
    <scope>NUCLEOTIDE SEQUENCE [LARGE SCALE GENOMIC DNA]</scope>
    <source>
        <strain evidence="2 3">NCTC8081</strain>
    </source>
</reference>
<dbReference type="Gene3D" id="3.40.50.300">
    <property type="entry name" value="P-loop containing nucleotide triphosphate hydrolases"/>
    <property type="match status" value="2"/>
</dbReference>
<protein>
    <submittedName>
        <fullName evidence="2">DNA helicase II related protein</fullName>
    </submittedName>
</protein>
<dbReference type="PANTHER" id="PTHR11070">
    <property type="entry name" value="UVRD / RECB / PCRA DNA HELICASE FAMILY MEMBER"/>
    <property type="match status" value="1"/>
</dbReference>
<accession>A0A2X2WD41</accession>
<keyword evidence="2" id="KW-0378">Hydrolase</keyword>
<keyword evidence="2" id="KW-0067">ATP-binding</keyword>
<keyword evidence="2" id="KW-0347">Helicase</keyword>
<dbReference type="EMBL" id="UAWO01000002">
    <property type="protein sequence ID" value="SQC08518.1"/>
    <property type="molecule type" value="Genomic_DNA"/>
</dbReference>
<dbReference type="GO" id="GO:0003677">
    <property type="term" value="F:DNA binding"/>
    <property type="evidence" value="ECO:0007669"/>
    <property type="project" value="InterPro"/>
</dbReference>
<dbReference type="RefSeq" id="WP_111917321.1">
    <property type="nucleotide sequence ID" value="NZ_CABEEQ010000002.1"/>
</dbReference>
<proteinExistence type="predicted"/>
<dbReference type="Pfam" id="PF01443">
    <property type="entry name" value="Viral_helicase1"/>
    <property type="match status" value="1"/>
</dbReference>
<dbReference type="InterPro" id="IPR027351">
    <property type="entry name" value="(+)RNA_virus_helicase_core_dom"/>
</dbReference>
<evidence type="ECO:0000259" key="1">
    <source>
        <dbReference type="Pfam" id="PF01443"/>
    </source>
</evidence>
<evidence type="ECO:0000313" key="3">
    <source>
        <dbReference type="Proteomes" id="UP000250234"/>
    </source>
</evidence>
<dbReference type="SUPFAM" id="SSF52540">
    <property type="entry name" value="P-loop containing nucleoside triphosphate hydrolases"/>
    <property type="match status" value="1"/>
</dbReference>
<dbReference type="AlphaFoldDB" id="A0A2X2WD41"/>
<keyword evidence="2" id="KW-0547">Nucleotide-binding</keyword>
<dbReference type="Proteomes" id="UP000250234">
    <property type="component" value="Unassembled WGS sequence"/>
</dbReference>
<evidence type="ECO:0000313" key="2">
    <source>
        <dbReference type="EMBL" id="SQC08518.1"/>
    </source>
</evidence>
<organism evidence="2 3">
    <name type="scientific">Clostridium perfringens</name>
    <dbReference type="NCBI Taxonomy" id="1502"/>
    <lineage>
        <taxon>Bacteria</taxon>
        <taxon>Bacillati</taxon>
        <taxon>Bacillota</taxon>
        <taxon>Clostridia</taxon>
        <taxon>Eubacteriales</taxon>
        <taxon>Clostridiaceae</taxon>
        <taxon>Clostridium</taxon>
    </lineage>
</organism>
<dbReference type="CDD" id="cd18809">
    <property type="entry name" value="SF1_C_RecD"/>
    <property type="match status" value="1"/>
</dbReference>
<dbReference type="InterPro" id="IPR027417">
    <property type="entry name" value="P-loop_NTPase"/>
</dbReference>
<name>A0A2X2WD41_CLOPF</name>
<feature type="domain" description="(+)RNA virus helicase C-terminal" evidence="1">
    <location>
        <begin position="291"/>
        <end position="350"/>
    </location>
</feature>
<dbReference type="InterPro" id="IPR000212">
    <property type="entry name" value="DNA_helicase_UvrD/REP"/>
</dbReference>